<dbReference type="Pfam" id="PF07727">
    <property type="entry name" value="RVT_2"/>
    <property type="match status" value="2"/>
</dbReference>
<sequence length="314" mass="35747">MQIKLNDLEASHTWDVVDLPQGCKPIGCKWVYKVKYNLDGSINKYKARLVTKGYNQIEGIDYFDRFSPVAKIITVRMDGFSISINNAFLHGYLDEDIYMKLFEGYDKVVSPSVYDILLTGSSETHMDQVKDFLHEKFTIKDIRVEKYLLGLEIMRSEQGMFISQRKYITDIIKDLKMEDAKIVLTPLAAHCNSNDPYSPTLANPSPYRKLVGRLLYLNFTIFACSKIYEGDCSHGLFYSAQSDLTLEAYCDADLGSCPITRRSITDFCVLLDLSLISWKSKKQTTLADVFTKTLSSGLLTYLLVKMDFLPQAPS</sequence>
<name>A0AAV3PRV0_LITER</name>
<reference evidence="2 3" key="1">
    <citation type="submission" date="2024-01" db="EMBL/GenBank/DDBJ databases">
        <title>The complete chloroplast genome sequence of Lithospermum erythrorhizon: insights into the phylogenetic relationship among Boraginaceae species and the maternal lineages of purple gromwells.</title>
        <authorList>
            <person name="Okada T."/>
            <person name="Watanabe K."/>
        </authorList>
    </citation>
    <scope>NUCLEOTIDE SEQUENCE [LARGE SCALE GENOMIC DNA]</scope>
</reference>
<keyword evidence="3" id="KW-1185">Reference proteome</keyword>
<feature type="domain" description="Reverse transcriptase Ty1/copia-type" evidence="1">
    <location>
        <begin position="109"/>
        <end position="188"/>
    </location>
</feature>
<dbReference type="PANTHER" id="PTHR11439:SF511">
    <property type="match status" value="1"/>
</dbReference>
<keyword evidence="2" id="KW-0675">Receptor</keyword>
<dbReference type="PANTHER" id="PTHR11439">
    <property type="entry name" value="GAG-POL-RELATED RETROTRANSPOSON"/>
    <property type="match status" value="1"/>
</dbReference>
<keyword evidence="2" id="KW-0812">Transmembrane</keyword>
<accession>A0AAV3PRV0</accession>
<dbReference type="SUPFAM" id="SSF56672">
    <property type="entry name" value="DNA/RNA polymerases"/>
    <property type="match status" value="1"/>
</dbReference>
<evidence type="ECO:0000313" key="2">
    <source>
        <dbReference type="EMBL" id="GAA0154450.1"/>
    </source>
</evidence>
<protein>
    <submittedName>
        <fullName evidence="2">Transmembrane signal receptor</fullName>
    </submittedName>
</protein>
<proteinExistence type="predicted"/>
<comment type="caution">
    <text evidence="2">The sequence shown here is derived from an EMBL/GenBank/DDBJ whole genome shotgun (WGS) entry which is preliminary data.</text>
</comment>
<dbReference type="InterPro" id="IPR013103">
    <property type="entry name" value="RVT_2"/>
</dbReference>
<organism evidence="2 3">
    <name type="scientific">Lithospermum erythrorhizon</name>
    <name type="common">Purple gromwell</name>
    <name type="synonym">Lithospermum officinale var. erythrorhizon</name>
    <dbReference type="NCBI Taxonomy" id="34254"/>
    <lineage>
        <taxon>Eukaryota</taxon>
        <taxon>Viridiplantae</taxon>
        <taxon>Streptophyta</taxon>
        <taxon>Embryophyta</taxon>
        <taxon>Tracheophyta</taxon>
        <taxon>Spermatophyta</taxon>
        <taxon>Magnoliopsida</taxon>
        <taxon>eudicotyledons</taxon>
        <taxon>Gunneridae</taxon>
        <taxon>Pentapetalae</taxon>
        <taxon>asterids</taxon>
        <taxon>lamiids</taxon>
        <taxon>Boraginales</taxon>
        <taxon>Boraginaceae</taxon>
        <taxon>Boraginoideae</taxon>
        <taxon>Lithospermeae</taxon>
        <taxon>Lithospermum</taxon>
    </lineage>
</organism>
<gene>
    <name evidence="2" type="ORF">LIER_37887</name>
</gene>
<evidence type="ECO:0000313" key="3">
    <source>
        <dbReference type="Proteomes" id="UP001454036"/>
    </source>
</evidence>
<evidence type="ECO:0000259" key="1">
    <source>
        <dbReference type="Pfam" id="PF07727"/>
    </source>
</evidence>
<dbReference type="EMBL" id="BAABME010018615">
    <property type="protein sequence ID" value="GAA0154450.1"/>
    <property type="molecule type" value="Genomic_DNA"/>
</dbReference>
<feature type="domain" description="Reverse transcriptase Ty1/copia-type" evidence="1">
    <location>
        <begin position="12"/>
        <end position="105"/>
    </location>
</feature>
<keyword evidence="2" id="KW-0472">Membrane</keyword>
<dbReference type="InterPro" id="IPR043502">
    <property type="entry name" value="DNA/RNA_pol_sf"/>
</dbReference>
<dbReference type="AlphaFoldDB" id="A0AAV3PRV0"/>
<dbReference type="Proteomes" id="UP001454036">
    <property type="component" value="Unassembled WGS sequence"/>
</dbReference>